<evidence type="ECO:0000313" key="5">
    <source>
        <dbReference type="EMBL" id="KAL0058666.1"/>
    </source>
</evidence>
<evidence type="ECO:0000256" key="3">
    <source>
        <dbReference type="SAM" id="MobiDB-lite"/>
    </source>
</evidence>
<accession>A0ABR2ZCQ4</accession>
<keyword evidence="4" id="KW-1133">Transmembrane helix</keyword>
<protein>
    <submittedName>
        <fullName evidence="5">Uncharacterized protein</fullName>
    </submittedName>
</protein>
<dbReference type="PANTHER" id="PTHR31121">
    <property type="entry name" value="ALPHA-1,2 MANNOSYLTRANSFERASE KTR1"/>
    <property type="match status" value="1"/>
</dbReference>
<name>A0ABR2ZCQ4_9AGAR</name>
<dbReference type="PANTHER" id="PTHR31121:SF2">
    <property type="entry name" value="MANNOSYLTRANSFERASE KTR5-RELATED"/>
    <property type="match status" value="1"/>
</dbReference>
<dbReference type="InterPro" id="IPR029044">
    <property type="entry name" value="Nucleotide-diphossugar_trans"/>
</dbReference>
<evidence type="ECO:0000256" key="4">
    <source>
        <dbReference type="SAM" id="Phobius"/>
    </source>
</evidence>
<organism evidence="5 6">
    <name type="scientific">Marasmius tenuissimus</name>
    <dbReference type="NCBI Taxonomy" id="585030"/>
    <lineage>
        <taxon>Eukaryota</taxon>
        <taxon>Fungi</taxon>
        <taxon>Dikarya</taxon>
        <taxon>Basidiomycota</taxon>
        <taxon>Agaricomycotina</taxon>
        <taxon>Agaricomycetes</taxon>
        <taxon>Agaricomycetidae</taxon>
        <taxon>Agaricales</taxon>
        <taxon>Marasmiineae</taxon>
        <taxon>Marasmiaceae</taxon>
        <taxon>Marasmius</taxon>
    </lineage>
</organism>
<dbReference type="SUPFAM" id="SSF53448">
    <property type="entry name" value="Nucleotide-diphospho-sugar transferases"/>
    <property type="match status" value="1"/>
</dbReference>
<dbReference type="EMBL" id="JBBXMP010000288">
    <property type="protein sequence ID" value="KAL0058666.1"/>
    <property type="molecule type" value="Genomic_DNA"/>
</dbReference>
<proteinExistence type="inferred from homology"/>
<keyword evidence="4" id="KW-0812">Transmembrane</keyword>
<dbReference type="Pfam" id="PF01793">
    <property type="entry name" value="Glyco_transf_15"/>
    <property type="match status" value="2"/>
</dbReference>
<keyword evidence="6" id="KW-1185">Reference proteome</keyword>
<dbReference type="Proteomes" id="UP001437256">
    <property type="component" value="Unassembled WGS sequence"/>
</dbReference>
<feature type="region of interest" description="Disordered" evidence="3">
    <location>
        <begin position="46"/>
        <end position="95"/>
    </location>
</feature>
<reference evidence="5 6" key="1">
    <citation type="submission" date="2024-05" db="EMBL/GenBank/DDBJ databases">
        <title>A draft genome resource for the thread blight pathogen Marasmius tenuissimus strain MS-2.</title>
        <authorList>
            <person name="Yulfo-Soto G.E."/>
            <person name="Baruah I.K."/>
            <person name="Amoako-Attah I."/>
            <person name="Bukari Y."/>
            <person name="Meinhardt L.W."/>
            <person name="Bailey B.A."/>
            <person name="Cohen S.P."/>
        </authorList>
    </citation>
    <scope>NUCLEOTIDE SEQUENCE [LARGE SCALE GENOMIC DNA]</scope>
    <source>
        <strain evidence="5 6">MS-2</strain>
    </source>
</reference>
<evidence type="ECO:0000313" key="6">
    <source>
        <dbReference type="Proteomes" id="UP001437256"/>
    </source>
</evidence>
<gene>
    <name evidence="5" type="ORF">AAF712_014649</name>
</gene>
<dbReference type="InterPro" id="IPR002685">
    <property type="entry name" value="Glyco_trans_15"/>
</dbReference>
<comment type="similarity">
    <text evidence="1">Belongs to the glycosyltransferase 15 family.</text>
</comment>
<keyword evidence="4" id="KW-0472">Membrane</keyword>
<dbReference type="Gene3D" id="3.90.550.10">
    <property type="entry name" value="Spore Coat Polysaccharide Biosynthesis Protein SpsA, Chain A"/>
    <property type="match status" value="2"/>
</dbReference>
<sequence length="292" mass="34203">MLRGRQRHVAILFVIILTVLTVVFYTTNSLWKDYLSFLPAQDQNHRDEAPNLIGNGKPEPSPERDPRPIRPYVRPPRPPAAQNGSATNHTRLVPTGEGKENATLLILARNSDIDGVLSSMEQLEGRFNKRFGYPWVLLNEVEFDEEFKTRVREATSAPIEFGVIPYDDWYPPEWINEEKAMEGRIKLQDQGIIYADSVPYRNMCRFNSGVRVTSRLKLQESSLLYPEQFFFRHPLMQPYKYYWRVEPGISYTCDITYDPFEYMRAHDKIYGPSSVRYIQTFDRFILVPRLRL</sequence>
<evidence type="ECO:0000256" key="2">
    <source>
        <dbReference type="ARBA" id="ARBA00022679"/>
    </source>
</evidence>
<comment type="caution">
    <text evidence="5">The sequence shown here is derived from an EMBL/GenBank/DDBJ whole genome shotgun (WGS) entry which is preliminary data.</text>
</comment>
<feature type="transmembrane region" description="Helical" evidence="4">
    <location>
        <begin position="9"/>
        <end position="31"/>
    </location>
</feature>
<evidence type="ECO:0000256" key="1">
    <source>
        <dbReference type="ARBA" id="ARBA00007677"/>
    </source>
</evidence>
<keyword evidence="2" id="KW-0808">Transferase</keyword>